<gene>
    <name evidence="2" type="ORF">P175DRAFT_0243017</name>
</gene>
<proteinExistence type="predicted"/>
<keyword evidence="1" id="KW-1133">Transmembrane helix</keyword>
<evidence type="ECO:0000313" key="2">
    <source>
        <dbReference type="EMBL" id="PTU21031.1"/>
    </source>
</evidence>
<accession>A0A2T5LXL2</accession>
<reference evidence="2 3" key="1">
    <citation type="journal article" date="2018" name="Proc. Natl. Acad. Sci. U.S.A.">
        <title>Linking secondary metabolites to gene clusters through genome sequencing of six diverse Aspergillus species.</title>
        <authorList>
            <person name="Kaerboelling I."/>
            <person name="Vesth T.C."/>
            <person name="Frisvad J.C."/>
            <person name="Nybo J.L."/>
            <person name="Theobald S."/>
            <person name="Kuo A."/>
            <person name="Bowyer P."/>
            <person name="Matsuda Y."/>
            <person name="Mondo S."/>
            <person name="Lyhne E.K."/>
            <person name="Kogle M.E."/>
            <person name="Clum A."/>
            <person name="Lipzen A."/>
            <person name="Salamov A."/>
            <person name="Ngan C.Y."/>
            <person name="Daum C."/>
            <person name="Chiniquy J."/>
            <person name="Barry K."/>
            <person name="LaButti K."/>
            <person name="Haridas S."/>
            <person name="Simmons B.A."/>
            <person name="Magnuson J.K."/>
            <person name="Mortensen U.H."/>
            <person name="Larsen T.O."/>
            <person name="Grigoriev I.V."/>
            <person name="Baker S.E."/>
            <person name="Andersen M.R."/>
        </authorList>
    </citation>
    <scope>NUCLEOTIDE SEQUENCE [LARGE SCALE GENOMIC DNA]</scope>
    <source>
        <strain evidence="2 3">IBT 24754</strain>
    </source>
</reference>
<sequence>MNIWSSSAAPSLAPLPAPWYRGGSLPPFDALSLSVLIQLFPGGYRSSRHIQATTLIHSFGAGQVSLTFLFVSSHESFLLAAIFFLASFLSLTFAFSHSFPLVSLPLVSTRRTLLSHALVTK</sequence>
<dbReference type="Proteomes" id="UP000244073">
    <property type="component" value="Unassembled WGS sequence"/>
</dbReference>
<dbReference type="AlphaFoldDB" id="A0A2T5LXL2"/>
<protein>
    <submittedName>
        <fullName evidence="2">Uncharacterized protein</fullName>
    </submittedName>
</protein>
<dbReference type="GeneID" id="63809557"/>
<dbReference type="VEuPathDB" id="FungiDB:P175DRAFT_0243017"/>
<organism evidence="2 3">
    <name type="scientific">Aspergillus ochraceoroseus IBT 24754</name>
    <dbReference type="NCBI Taxonomy" id="1392256"/>
    <lineage>
        <taxon>Eukaryota</taxon>
        <taxon>Fungi</taxon>
        <taxon>Dikarya</taxon>
        <taxon>Ascomycota</taxon>
        <taxon>Pezizomycotina</taxon>
        <taxon>Eurotiomycetes</taxon>
        <taxon>Eurotiomycetidae</taxon>
        <taxon>Eurotiales</taxon>
        <taxon>Aspergillaceae</taxon>
        <taxon>Aspergillus</taxon>
        <taxon>Aspergillus subgen. Nidulantes</taxon>
    </lineage>
</organism>
<name>A0A2T5LXL2_9EURO</name>
<keyword evidence="1" id="KW-0812">Transmembrane</keyword>
<evidence type="ECO:0000256" key="1">
    <source>
        <dbReference type="SAM" id="Phobius"/>
    </source>
</evidence>
<dbReference type="EMBL" id="MSFN02000004">
    <property type="protein sequence ID" value="PTU21031.1"/>
    <property type="molecule type" value="Genomic_DNA"/>
</dbReference>
<comment type="caution">
    <text evidence="2">The sequence shown here is derived from an EMBL/GenBank/DDBJ whole genome shotgun (WGS) entry which is preliminary data.</text>
</comment>
<evidence type="ECO:0000313" key="3">
    <source>
        <dbReference type="Proteomes" id="UP000244073"/>
    </source>
</evidence>
<feature type="transmembrane region" description="Helical" evidence="1">
    <location>
        <begin position="52"/>
        <end position="71"/>
    </location>
</feature>
<feature type="transmembrane region" description="Helical" evidence="1">
    <location>
        <begin position="77"/>
        <end position="102"/>
    </location>
</feature>
<keyword evidence="1" id="KW-0472">Membrane</keyword>
<dbReference type="RefSeq" id="XP_040752423.1">
    <property type="nucleotide sequence ID" value="XM_040892675.1"/>
</dbReference>